<dbReference type="EMBL" id="JAKOGI010001537">
    <property type="protein sequence ID" value="KAJ8425138.1"/>
    <property type="molecule type" value="Genomic_DNA"/>
</dbReference>
<dbReference type="Proteomes" id="UP001153076">
    <property type="component" value="Unassembled WGS sequence"/>
</dbReference>
<evidence type="ECO:0000256" key="1">
    <source>
        <dbReference type="SAM" id="SignalP"/>
    </source>
</evidence>
<comment type="caution">
    <text evidence="2">The sequence shown here is derived from an EMBL/GenBank/DDBJ whole genome shotgun (WGS) entry which is preliminary data.</text>
</comment>
<dbReference type="PANTHER" id="PTHR31676">
    <property type="entry name" value="T31J12.3 PROTEIN-RELATED"/>
    <property type="match status" value="1"/>
</dbReference>
<sequence length="176" mass="19680">MSSPTTILSLHLSLLLLFLSLRSSLLSSTPSAYEVLESFDFPRGLLPKGVTSCQLNRAMGEFKVHLSETYKFYIQSYELEYKSTITEVITRDRLTKLKQVSVKLLFLWLSIVKVVKDGDGLQLSVGVTSANFPLDWFNESPSCCCGFDDFGQGVGEEEVEKIESVDVGLLKFPPPR</sequence>
<keyword evidence="3" id="KW-1185">Reference proteome</keyword>
<evidence type="ECO:0000313" key="3">
    <source>
        <dbReference type="Proteomes" id="UP001153076"/>
    </source>
</evidence>
<dbReference type="InterPro" id="IPR007493">
    <property type="entry name" value="DUF538"/>
</dbReference>
<dbReference type="AlphaFoldDB" id="A0A9Q1GV40"/>
<dbReference type="SUPFAM" id="SSF141562">
    <property type="entry name" value="At5g01610-like"/>
    <property type="match status" value="1"/>
</dbReference>
<dbReference type="InterPro" id="IPR036758">
    <property type="entry name" value="At5g01610-like"/>
</dbReference>
<proteinExistence type="predicted"/>
<feature type="signal peptide" evidence="1">
    <location>
        <begin position="1"/>
        <end position="26"/>
    </location>
</feature>
<dbReference type="OrthoDB" id="1873537at2759"/>
<organism evidence="2 3">
    <name type="scientific">Carnegiea gigantea</name>
    <dbReference type="NCBI Taxonomy" id="171969"/>
    <lineage>
        <taxon>Eukaryota</taxon>
        <taxon>Viridiplantae</taxon>
        <taxon>Streptophyta</taxon>
        <taxon>Embryophyta</taxon>
        <taxon>Tracheophyta</taxon>
        <taxon>Spermatophyta</taxon>
        <taxon>Magnoliopsida</taxon>
        <taxon>eudicotyledons</taxon>
        <taxon>Gunneridae</taxon>
        <taxon>Pentapetalae</taxon>
        <taxon>Caryophyllales</taxon>
        <taxon>Cactineae</taxon>
        <taxon>Cactaceae</taxon>
        <taxon>Cactoideae</taxon>
        <taxon>Echinocereeae</taxon>
        <taxon>Carnegiea</taxon>
    </lineage>
</organism>
<name>A0A9Q1GV40_9CARY</name>
<keyword evidence="1" id="KW-0732">Signal</keyword>
<evidence type="ECO:0000313" key="2">
    <source>
        <dbReference type="EMBL" id="KAJ8425138.1"/>
    </source>
</evidence>
<reference evidence="2" key="1">
    <citation type="submission" date="2022-04" db="EMBL/GenBank/DDBJ databases">
        <title>Carnegiea gigantea Genome sequencing and assembly v2.</title>
        <authorList>
            <person name="Copetti D."/>
            <person name="Sanderson M.J."/>
            <person name="Burquez A."/>
            <person name="Wojciechowski M.F."/>
        </authorList>
    </citation>
    <scope>NUCLEOTIDE SEQUENCE</scope>
    <source>
        <strain evidence="2">SGP5-SGP5p</strain>
        <tissue evidence="2">Aerial part</tissue>
    </source>
</reference>
<accession>A0A9Q1GV40</accession>
<dbReference type="PANTHER" id="PTHR31676:SF196">
    <property type="entry name" value="DUF538 FAMILY PROTEIN"/>
    <property type="match status" value="1"/>
</dbReference>
<feature type="chain" id="PRO_5040437106" evidence="1">
    <location>
        <begin position="27"/>
        <end position="176"/>
    </location>
</feature>
<protein>
    <submittedName>
        <fullName evidence="2">Uncharacterized protein</fullName>
    </submittedName>
</protein>
<dbReference type="Pfam" id="PF04398">
    <property type="entry name" value="DUF538"/>
    <property type="match status" value="1"/>
</dbReference>
<gene>
    <name evidence="2" type="ORF">Cgig2_017257</name>
</gene>
<dbReference type="Gene3D" id="2.30.240.10">
    <property type="entry name" value="At5g01610-like"/>
    <property type="match status" value="1"/>
</dbReference>